<proteinExistence type="predicted"/>
<dbReference type="Pfam" id="PF13649">
    <property type="entry name" value="Methyltransf_25"/>
    <property type="match status" value="1"/>
</dbReference>
<sequence>MNALAAALGQQLARPSGIGGRLVGQAMRIANRRPTRLAIAALDVRRGETVLDLGCGTGDAIPALSAAAGGGRVHGLDHSQAMIDAARRRHADVIFHCASFTEIPLPDASVDRILATNVAYFWHDDRAVLTEVLRVLRPGGRLALYVTTADSLQRIGLGSSPTHRLFNAATLRTMLGPAATIATVDAGFGVAGMIATLDTPRVPKDNAA</sequence>
<accession>A0A2T5GKQ4</accession>
<protein>
    <submittedName>
        <fullName evidence="4">Methyltransferase family protein</fullName>
    </submittedName>
</protein>
<keyword evidence="1 4" id="KW-0489">Methyltransferase</keyword>
<dbReference type="GO" id="GO:0008168">
    <property type="term" value="F:methyltransferase activity"/>
    <property type="evidence" value="ECO:0007669"/>
    <property type="project" value="UniProtKB-KW"/>
</dbReference>
<dbReference type="AlphaFoldDB" id="A0A2T5GKQ4"/>
<evidence type="ECO:0000256" key="2">
    <source>
        <dbReference type="ARBA" id="ARBA00022679"/>
    </source>
</evidence>
<dbReference type="InterPro" id="IPR051052">
    <property type="entry name" value="Diverse_substrate_MTase"/>
</dbReference>
<dbReference type="SUPFAM" id="SSF53335">
    <property type="entry name" value="S-adenosyl-L-methionine-dependent methyltransferases"/>
    <property type="match status" value="1"/>
</dbReference>
<dbReference type="InterPro" id="IPR041698">
    <property type="entry name" value="Methyltransf_25"/>
</dbReference>
<dbReference type="Proteomes" id="UP000244189">
    <property type="component" value="Unassembled WGS sequence"/>
</dbReference>
<gene>
    <name evidence="4" type="ORF">C8J26_2751</name>
</gene>
<evidence type="ECO:0000313" key="5">
    <source>
        <dbReference type="Proteomes" id="UP000244189"/>
    </source>
</evidence>
<evidence type="ECO:0000259" key="3">
    <source>
        <dbReference type="Pfam" id="PF13649"/>
    </source>
</evidence>
<comment type="caution">
    <text evidence="4">The sequence shown here is derived from an EMBL/GenBank/DDBJ whole genome shotgun (WGS) entry which is preliminary data.</text>
</comment>
<reference evidence="4 5" key="1">
    <citation type="submission" date="2018-04" db="EMBL/GenBank/DDBJ databases">
        <title>Genomic Encyclopedia of Type Strains, Phase III (KMG-III): the genomes of soil and plant-associated and newly described type strains.</title>
        <authorList>
            <person name="Whitman W."/>
        </authorList>
    </citation>
    <scope>NUCLEOTIDE SEQUENCE [LARGE SCALE GENOMIC DNA]</scope>
    <source>
        <strain evidence="4 5">MA101b</strain>
    </source>
</reference>
<name>A0A2T5GKQ4_9SPHN</name>
<dbReference type="Gene3D" id="3.40.50.150">
    <property type="entry name" value="Vaccinia Virus protein VP39"/>
    <property type="match status" value="1"/>
</dbReference>
<organism evidence="4 5">
    <name type="scientific">Sphingomonas aurantiaca</name>
    <dbReference type="NCBI Taxonomy" id="185949"/>
    <lineage>
        <taxon>Bacteria</taxon>
        <taxon>Pseudomonadati</taxon>
        <taxon>Pseudomonadota</taxon>
        <taxon>Alphaproteobacteria</taxon>
        <taxon>Sphingomonadales</taxon>
        <taxon>Sphingomonadaceae</taxon>
        <taxon>Sphingomonas</taxon>
    </lineage>
</organism>
<dbReference type="InterPro" id="IPR029063">
    <property type="entry name" value="SAM-dependent_MTases_sf"/>
</dbReference>
<evidence type="ECO:0000256" key="1">
    <source>
        <dbReference type="ARBA" id="ARBA00022603"/>
    </source>
</evidence>
<keyword evidence="2 4" id="KW-0808">Transferase</keyword>
<dbReference type="PANTHER" id="PTHR44942:SF4">
    <property type="entry name" value="METHYLTRANSFERASE TYPE 11 DOMAIN-CONTAINING PROTEIN"/>
    <property type="match status" value="1"/>
</dbReference>
<evidence type="ECO:0000313" key="4">
    <source>
        <dbReference type="EMBL" id="PTQ59896.1"/>
    </source>
</evidence>
<feature type="domain" description="Methyltransferase" evidence="3">
    <location>
        <begin position="50"/>
        <end position="140"/>
    </location>
</feature>
<dbReference type="RefSeq" id="WP_107958687.1">
    <property type="nucleotide sequence ID" value="NZ_QAOG01000004.1"/>
</dbReference>
<dbReference type="PANTHER" id="PTHR44942">
    <property type="entry name" value="METHYLTRANSF_11 DOMAIN-CONTAINING PROTEIN"/>
    <property type="match status" value="1"/>
</dbReference>
<dbReference type="CDD" id="cd02440">
    <property type="entry name" value="AdoMet_MTases"/>
    <property type="match status" value="1"/>
</dbReference>
<dbReference type="EMBL" id="QAOG01000004">
    <property type="protein sequence ID" value="PTQ59896.1"/>
    <property type="molecule type" value="Genomic_DNA"/>
</dbReference>
<keyword evidence="5" id="KW-1185">Reference proteome</keyword>
<dbReference type="GO" id="GO:0032259">
    <property type="term" value="P:methylation"/>
    <property type="evidence" value="ECO:0007669"/>
    <property type="project" value="UniProtKB-KW"/>
</dbReference>